<dbReference type="InterPro" id="IPR004875">
    <property type="entry name" value="DDE_SF_endonuclease_dom"/>
</dbReference>
<reference evidence="4" key="2">
    <citation type="journal article" date="2019" name="IMA Fungus">
        <title>Genome sequencing and comparison of five Tilletia species to identify candidate genes for the detection of regulated species infecting wheat.</title>
        <authorList>
            <person name="Nguyen H.D.T."/>
            <person name="Sultana T."/>
            <person name="Kesanakurti P."/>
            <person name="Hambleton S."/>
        </authorList>
    </citation>
    <scope>NUCLEOTIDE SEQUENCE</scope>
    <source>
        <strain evidence="4">DAOMC 236422</strain>
    </source>
</reference>
<gene>
    <name evidence="4" type="ORF">A4X09_0g5600</name>
</gene>
<dbReference type="PROSITE" id="PS51253">
    <property type="entry name" value="HTH_CENPB"/>
    <property type="match status" value="1"/>
</dbReference>
<evidence type="ECO:0000313" key="4">
    <source>
        <dbReference type="EMBL" id="KAE8266749.1"/>
    </source>
</evidence>
<sequence length="586" mass="66285">MVVHRRTSSPAKSGKKKVQLRTQEKIRILDWMKRTGRGQTDAARHFQDEYPGIKQPLISEFVKRQEDIRKLAAEEAAVDSMRSRQVRCPEMEKELGLWITQVLEQGSLRLNGAHIVAKAKKIMDVLKTPDNKRPALSSGWLTRFKRRHGLKSFRFHGEAASASLVDVDGERERLKILTKDWARKDIFNMDETALFIRQVPDRALATKELSKSGVKQDKFRLTVGFCANADGTERMAPIIIGKAKKPRCFNKHTGQQLGFDYHNNKTAWMTGLIFFDWLMRWNEALRKDSRRILLLVDNFSGHTVDTSKLTNIQLEFFKPNLTAHVQPLDAGIIRCFKAKYRTLVINRSLERYEQGEADFYAIDQLVAMRFLLEAWSSVANKTIENCWKHTKILPSDVTPVPQPLATSQAVATEASASSSETSSLPGVAVAEQEASDALDRFYETGAVPRPSRLSINELLNPIEERPSRHSRSLHNSDDNGMDLESIELGGNGRDEDGFDDEIEMVVIEDDESDGDDEEDITVVAPTPLRALGMVAGLVDFTDSQTDPFFRDFARMLTLCKQKINVQRQEAMIQPRIDDAFAPLASP</sequence>
<dbReference type="Pfam" id="PF03221">
    <property type="entry name" value="HTH_Tnp_Tc5"/>
    <property type="match status" value="1"/>
</dbReference>
<feature type="domain" description="HTH CENPB-type" evidence="3">
    <location>
        <begin position="79"/>
        <end position="154"/>
    </location>
</feature>
<dbReference type="EMBL" id="LWDG02000298">
    <property type="protein sequence ID" value="KAE8266749.1"/>
    <property type="molecule type" value="Genomic_DNA"/>
</dbReference>
<organism evidence="4 5">
    <name type="scientific">Tilletia walkeri</name>
    <dbReference type="NCBI Taxonomy" id="117179"/>
    <lineage>
        <taxon>Eukaryota</taxon>
        <taxon>Fungi</taxon>
        <taxon>Dikarya</taxon>
        <taxon>Basidiomycota</taxon>
        <taxon>Ustilaginomycotina</taxon>
        <taxon>Exobasidiomycetes</taxon>
        <taxon>Tilletiales</taxon>
        <taxon>Tilletiaceae</taxon>
        <taxon>Tilletia</taxon>
    </lineage>
</organism>
<proteinExistence type="predicted"/>
<dbReference type="AlphaFoldDB" id="A0A8X7N565"/>
<dbReference type="Proteomes" id="UP000078113">
    <property type="component" value="Unassembled WGS sequence"/>
</dbReference>
<dbReference type="SMART" id="SM00674">
    <property type="entry name" value="CENPB"/>
    <property type="match status" value="1"/>
</dbReference>
<keyword evidence="5" id="KW-1185">Reference proteome</keyword>
<dbReference type="PANTHER" id="PTHR19303">
    <property type="entry name" value="TRANSPOSON"/>
    <property type="match status" value="1"/>
</dbReference>
<evidence type="ECO:0000259" key="3">
    <source>
        <dbReference type="PROSITE" id="PS51253"/>
    </source>
</evidence>
<dbReference type="GO" id="GO:0005634">
    <property type="term" value="C:nucleus"/>
    <property type="evidence" value="ECO:0007669"/>
    <property type="project" value="TreeGrafter"/>
</dbReference>
<accession>A0A8X7N565</accession>
<keyword evidence="1" id="KW-0238">DNA-binding</keyword>
<dbReference type="InterPro" id="IPR006600">
    <property type="entry name" value="HTH_CenpB_DNA-bd_dom"/>
</dbReference>
<dbReference type="InterPro" id="IPR009057">
    <property type="entry name" value="Homeodomain-like_sf"/>
</dbReference>
<dbReference type="Gene3D" id="1.10.10.60">
    <property type="entry name" value="Homeodomain-like"/>
    <property type="match status" value="1"/>
</dbReference>
<dbReference type="SUPFAM" id="SSF46689">
    <property type="entry name" value="Homeodomain-like"/>
    <property type="match status" value="1"/>
</dbReference>
<feature type="region of interest" description="Disordered" evidence="2">
    <location>
        <begin position="406"/>
        <end position="428"/>
    </location>
</feature>
<evidence type="ECO:0000313" key="5">
    <source>
        <dbReference type="Proteomes" id="UP000078113"/>
    </source>
</evidence>
<dbReference type="PANTHER" id="PTHR19303:SF73">
    <property type="entry name" value="PROTEIN PDC2"/>
    <property type="match status" value="1"/>
</dbReference>
<protein>
    <recommendedName>
        <fullName evidence="3">HTH CENPB-type domain-containing protein</fullName>
    </recommendedName>
</protein>
<name>A0A8X7N565_9BASI</name>
<dbReference type="InterPro" id="IPR050863">
    <property type="entry name" value="CenT-Element_Derived"/>
</dbReference>
<feature type="compositionally biased region" description="Low complexity" evidence="2">
    <location>
        <begin position="406"/>
        <end position="423"/>
    </location>
</feature>
<feature type="region of interest" description="Disordered" evidence="2">
    <location>
        <begin position="461"/>
        <end position="481"/>
    </location>
</feature>
<dbReference type="Pfam" id="PF03184">
    <property type="entry name" value="DDE_1"/>
    <property type="match status" value="1"/>
</dbReference>
<dbReference type="GO" id="GO:0003677">
    <property type="term" value="F:DNA binding"/>
    <property type="evidence" value="ECO:0007669"/>
    <property type="project" value="UniProtKB-KW"/>
</dbReference>
<reference evidence="4" key="1">
    <citation type="submission" date="2016-04" db="EMBL/GenBank/DDBJ databases">
        <authorList>
            <person name="Nguyen H.D."/>
            <person name="Samba Siva P."/>
            <person name="Cullis J."/>
            <person name="Levesque C.A."/>
            <person name="Hambleton S."/>
        </authorList>
    </citation>
    <scope>NUCLEOTIDE SEQUENCE</scope>
    <source>
        <strain evidence="4">DAOMC 236422</strain>
    </source>
</reference>
<comment type="caution">
    <text evidence="4">The sequence shown here is derived from an EMBL/GenBank/DDBJ whole genome shotgun (WGS) entry which is preliminary data.</text>
</comment>
<evidence type="ECO:0000256" key="1">
    <source>
        <dbReference type="ARBA" id="ARBA00023125"/>
    </source>
</evidence>
<evidence type="ECO:0000256" key="2">
    <source>
        <dbReference type="SAM" id="MobiDB-lite"/>
    </source>
</evidence>